<feature type="domain" description="NTP pyrophosphohydrolase MazG-like" evidence="2">
    <location>
        <begin position="256"/>
        <end position="329"/>
    </location>
</feature>
<dbReference type="InterPro" id="IPR000878">
    <property type="entry name" value="4pyrrol_Mease"/>
</dbReference>
<dbReference type="InterPro" id="IPR035013">
    <property type="entry name" value="YabN_N"/>
</dbReference>
<gene>
    <name evidence="3" type="ORF">BET03_08170</name>
</gene>
<dbReference type="InterPro" id="IPR035996">
    <property type="entry name" value="4pyrrol_Methylase_sf"/>
</dbReference>
<dbReference type="Proteomes" id="UP000284177">
    <property type="component" value="Unassembled WGS sequence"/>
</dbReference>
<reference evidence="3 4" key="1">
    <citation type="submission" date="2016-08" db="EMBL/GenBank/DDBJ databases">
        <title>Novel Firmicutes and Novel Genomes.</title>
        <authorList>
            <person name="Poppleton D.I."/>
            <person name="Gribaldo S."/>
        </authorList>
    </citation>
    <scope>NUCLEOTIDE SEQUENCE [LARGE SCALE GENOMIC DNA]</scope>
    <source>
        <strain evidence="3 4">CTT3</strain>
    </source>
</reference>
<dbReference type="Gene3D" id="1.10.287.1080">
    <property type="entry name" value="MazG-like"/>
    <property type="match status" value="2"/>
</dbReference>
<dbReference type="NCBIfam" id="NF007113">
    <property type="entry name" value="PRK09562.1"/>
    <property type="match status" value="1"/>
</dbReference>
<evidence type="ECO:0000259" key="1">
    <source>
        <dbReference type="Pfam" id="PF00590"/>
    </source>
</evidence>
<sequence length="488" mass="56401">MGKIVVIGLGPGDIGSLTLEAVERLKSGNKVILRTEKHPTVEYLKKNNIKYETYDYMYEKWDDFEEVYKNITKDLVAKSQKYDIINYCVPGHPLVAEKTVDILLRLKEEGKVSVEIIPGMSFIDPIISAIGRDPIEGLKILDGLNLKKQTVDINSDNIITQVYNRMVASEVKLILSDIYGDEYEVYIVRAAGVKEKEKIVKVPLYELDRIDWIDYLTSIYIPKMKEKARKRYDMNNLIHIMEKLRSKEGCPWDIKQTHESLREYVLEEAYEVVDAIDNDDIDGLAEELGDLLLQVVFHSQIAKEEGYFNIYDITSNICTKLINRHPHVFGDIKVSDDKEVLANWNKIKDKEKNIKKYTERLEDIPNSLSALMKSYKVQKRAADVGFDWPNIEGAISKVKEELDELLKEINSKKNEKIEEELGDLLFAIVNISRFLDINPEVALNKTILKFIKRFKFIEEQATKNGKDLNNMTLEEMDGLWEEAKIHKN</sequence>
<evidence type="ECO:0000259" key="2">
    <source>
        <dbReference type="Pfam" id="PF03819"/>
    </source>
</evidence>
<dbReference type="GO" id="GO:0047429">
    <property type="term" value="F:nucleoside triphosphate diphosphatase activity"/>
    <property type="evidence" value="ECO:0007669"/>
    <property type="project" value="InterPro"/>
</dbReference>
<dbReference type="RefSeq" id="WP_120167347.1">
    <property type="nucleotide sequence ID" value="NZ_MCIB01000003.1"/>
</dbReference>
<dbReference type="CDD" id="cd11529">
    <property type="entry name" value="NTP-PPase_MazG_Cterm"/>
    <property type="match status" value="1"/>
</dbReference>
<dbReference type="InterPro" id="IPR011551">
    <property type="entry name" value="NTP_PyrPHydrolase_MazG"/>
</dbReference>
<dbReference type="PANTHER" id="PTHR30522:SF0">
    <property type="entry name" value="NUCLEOSIDE TRIPHOSPHATE PYROPHOSPHOHYDROLASE"/>
    <property type="match status" value="1"/>
</dbReference>
<dbReference type="PANTHER" id="PTHR30522">
    <property type="entry name" value="NUCLEOSIDE TRIPHOSPHATE PYROPHOSPHOHYDROLASE"/>
    <property type="match status" value="1"/>
</dbReference>
<dbReference type="Pfam" id="PF00590">
    <property type="entry name" value="TP_methylase"/>
    <property type="match status" value="1"/>
</dbReference>
<dbReference type="GO" id="GO:0006203">
    <property type="term" value="P:dGTP catabolic process"/>
    <property type="evidence" value="ECO:0007669"/>
    <property type="project" value="TreeGrafter"/>
</dbReference>
<name>A0A419T8M2_9FIRM</name>
<dbReference type="GO" id="GO:0046076">
    <property type="term" value="P:dTTP catabolic process"/>
    <property type="evidence" value="ECO:0007669"/>
    <property type="project" value="TreeGrafter"/>
</dbReference>
<dbReference type="InterPro" id="IPR048011">
    <property type="entry name" value="NTP-PPase_MazG-like_C"/>
</dbReference>
<dbReference type="SUPFAM" id="SSF101386">
    <property type="entry name" value="all-alpha NTP pyrophosphatases"/>
    <property type="match status" value="2"/>
</dbReference>
<dbReference type="EMBL" id="MCIB01000003">
    <property type="protein sequence ID" value="RKD33894.1"/>
    <property type="molecule type" value="Genomic_DNA"/>
</dbReference>
<dbReference type="CDD" id="cd11723">
    <property type="entry name" value="YabN_N_like"/>
    <property type="match status" value="1"/>
</dbReference>
<feature type="domain" description="NTP pyrophosphohydrolase MazG-like" evidence="2">
    <location>
        <begin position="395"/>
        <end position="453"/>
    </location>
</feature>
<evidence type="ECO:0000313" key="3">
    <source>
        <dbReference type="EMBL" id="RKD33894.1"/>
    </source>
</evidence>
<dbReference type="FunFam" id="1.10.287.1080:FF:000001">
    <property type="entry name" value="Nucleoside triphosphate pyrophosphohydrolase"/>
    <property type="match status" value="1"/>
</dbReference>
<proteinExistence type="predicted"/>
<dbReference type="PIRSF" id="PIRSF002845">
    <property type="entry name" value="Ttrprl_mtas_MazG"/>
    <property type="match status" value="1"/>
</dbReference>
<dbReference type="GO" id="GO:0008168">
    <property type="term" value="F:methyltransferase activity"/>
    <property type="evidence" value="ECO:0007669"/>
    <property type="project" value="InterPro"/>
</dbReference>
<dbReference type="InterPro" id="IPR004518">
    <property type="entry name" value="MazG-like_dom"/>
</dbReference>
<dbReference type="SUPFAM" id="SSF53790">
    <property type="entry name" value="Tetrapyrrole methylase"/>
    <property type="match status" value="1"/>
</dbReference>
<dbReference type="InterPro" id="IPR048015">
    <property type="entry name" value="NTP-PPase_MazG-like_N"/>
</dbReference>
<dbReference type="Pfam" id="PF03819">
    <property type="entry name" value="MazG"/>
    <property type="match status" value="2"/>
</dbReference>
<dbReference type="GO" id="GO:0046061">
    <property type="term" value="P:dATP catabolic process"/>
    <property type="evidence" value="ECO:0007669"/>
    <property type="project" value="TreeGrafter"/>
</dbReference>
<feature type="domain" description="Tetrapyrrole methylase" evidence="1">
    <location>
        <begin position="3"/>
        <end position="208"/>
    </location>
</feature>
<dbReference type="NCBIfam" id="TIGR00444">
    <property type="entry name" value="mazG"/>
    <property type="match status" value="1"/>
</dbReference>
<comment type="caution">
    <text evidence="3">The sequence shown here is derived from an EMBL/GenBank/DDBJ whole genome shotgun (WGS) entry which is preliminary data.</text>
</comment>
<dbReference type="GO" id="GO:0046047">
    <property type="term" value="P:TTP catabolic process"/>
    <property type="evidence" value="ECO:0007669"/>
    <property type="project" value="TreeGrafter"/>
</dbReference>
<dbReference type="FunFam" id="1.10.287.1080:FF:000003">
    <property type="entry name" value="Nucleoside triphosphate pyrophosphohydrolase"/>
    <property type="match status" value="1"/>
</dbReference>
<dbReference type="OrthoDB" id="9808939at2"/>
<keyword evidence="3" id="KW-0378">Hydrolase</keyword>
<dbReference type="InterPro" id="IPR024180">
    <property type="entry name" value="Tetrapyrrole_Mease/MazG_pred"/>
</dbReference>
<dbReference type="AlphaFoldDB" id="A0A419T8M2"/>
<accession>A0A419T8M2</accession>
<organism evidence="3 4">
    <name type="scientific">Thermohalobacter berrensis</name>
    <dbReference type="NCBI Taxonomy" id="99594"/>
    <lineage>
        <taxon>Bacteria</taxon>
        <taxon>Bacillati</taxon>
        <taxon>Bacillota</taxon>
        <taxon>Tissierellia</taxon>
        <taxon>Tissierellales</taxon>
        <taxon>Thermohalobacteraceae</taxon>
        <taxon>Thermohalobacter</taxon>
    </lineage>
</organism>
<dbReference type="CDD" id="cd11528">
    <property type="entry name" value="NTP-PPase_MazG_Nterm"/>
    <property type="match status" value="1"/>
</dbReference>
<dbReference type="Gene3D" id="3.40.1010.10">
    <property type="entry name" value="Cobalt-precorrin-4 Transmethylase, Domain 1"/>
    <property type="match status" value="1"/>
</dbReference>
<dbReference type="GO" id="GO:0046052">
    <property type="term" value="P:UTP catabolic process"/>
    <property type="evidence" value="ECO:0007669"/>
    <property type="project" value="TreeGrafter"/>
</dbReference>
<keyword evidence="4" id="KW-1185">Reference proteome</keyword>
<dbReference type="InterPro" id="IPR014777">
    <property type="entry name" value="4pyrrole_Mease_sub1"/>
</dbReference>
<protein>
    <submittedName>
        <fullName evidence="3">Nucleoside triphosphate pyrophosphohydrolase</fullName>
    </submittedName>
</protein>
<dbReference type="GO" id="GO:0006950">
    <property type="term" value="P:response to stress"/>
    <property type="evidence" value="ECO:0007669"/>
    <property type="project" value="UniProtKB-ARBA"/>
</dbReference>
<evidence type="ECO:0000313" key="4">
    <source>
        <dbReference type="Proteomes" id="UP000284177"/>
    </source>
</evidence>
<dbReference type="GO" id="GO:0046081">
    <property type="term" value="P:dUTP catabolic process"/>
    <property type="evidence" value="ECO:0007669"/>
    <property type="project" value="TreeGrafter"/>
</dbReference>